<protein>
    <submittedName>
        <fullName evidence="1">Uncharacterized protein</fullName>
    </submittedName>
</protein>
<keyword evidence="2" id="KW-1185">Reference proteome</keyword>
<proteinExistence type="predicted"/>
<evidence type="ECO:0000313" key="1">
    <source>
        <dbReference type="EMBL" id="CAG9952218.1"/>
    </source>
</evidence>
<accession>A0ACA9UIB2</accession>
<name>A0ACA9UIB2_BIOOC</name>
<reference evidence="1" key="2">
    <citation type="submission" date="2021-10" db="EMBL/GenBank/DDBJ databases">
        <authorList>
            <person name="Piombo E."/>
        </authorList>
    </citation>
    <scope>NUCLEOTIDE SEQUENCE</scope>
</reference>
<organism evidence="1 2">
    <name type="scientific">Clonostachys rosea f. rosea IK726</name>
    <dbReference type="NCBI Taxonomy" id="1349383"/>
    <lineage>
        <taxon>Eukaryota</taxon>
        <taxon>Fungi</taxon>
        <taxon>Dikarya</taxon>
        <taxon>Ascomycota</taxon>
        <taxon>Pezizomycotina</taxon>
        <taxon>Sordariomycetes</taxon>
        <taxon>Hypocreomycetidae</taxon>
        <taxon>Hypocreales</taxon>
        <taxon>Bionectriaceae</taxon>
        <taxon>Clonostachys</taxon>
    </lineage>
</organism>
<dbReference type="Proteomes" id="UP000836387">
    <property type="component" value="Unassembled WGS sequence"/>
</dbReference>
<sequence length="712" mass="78869">MAGRERFLNLPSSESVDSIPLRPMTTCIDTSASPPKSAVYSPIEVSIDQQTLASEQCSREEHGLVQDCTHGVEHDDPKAAGISIRNAPVLLDTSGVEDSDVGETRRESRPRSAFFNWIIETVMLFVAAGLLVAICIILDRQNDNEVTTLKGTGVTLNTLIAILATMFRTILAFIAFELIAQLKWDWISDRFRPMRELQLFEDASRGVYGSLCLLPRVALHQPLAIGAIMVAALSLGIGPFMQQAIQPYQCLRITQSPGQVATIRGANTVDSGILDRLYSSTSYGMHLGVRLKTAMEDSLVNPSTDANVAALFTVYNEFDKNQRNYPPMSLIFGRSDSKRYMDIRTVGNLTWARSKAPDDFLNRAQWSVSNFTVLAASRDHCDRLPDGNFTCPTCKNGASETFCRYSTAYFQGDRSPLQVDYVAASCILYPCIKYYSAKVDRGVLLESTIREVPLRPQQFLAQPTWSANFSHAYSWKGVKEPCYANQNLYTSSNISTADLEPNSTTSVQFHTDDWATESPDSLASYHNVTAPLECVYGLSARTVGSIKRELPDILNANCSVPKKGTQLECETSGSRRSSPVEGFLRNSSTSLDTIRENVESMAMRITAEIRKVGRGGYAGASPMVEGEVFETKSCIRVAWGWLALPMAMFSLCAVLLVWTIVQDMLQQDSTTWKSLVLPLVLKDFPGIERMGPREVEQVAKGFELKIEKLKQE</sequence>
<reference evidence="1" key="1">
    <citation type="submission" date="2020-04" db="EMBL/GenBank/DDBJ databases">
        <authorList>
            <person name="Broberg M."/>
        </authorList>
    </citation>
    <scope>NUCLEOTIDE SEQUENCE</scope>
</reference>
<gene>
    <name evidence="1" type="ORF">CRV2_00016192</name>
</gene>
<comment type="caution">
    <text evidence="1">The sequence shown here is derived from an EMBL/GenBank/DDBJ whole genome shotgun (WGS) entry which is preliminary data.</text>
</comment>
<evidence type="ECO:0000313" key="2">
    <source>
        <dbReference type="Proteomes" id="UP000836387"/>
    </source>
</evidence>
<dbReference type="EMBL" id="CADEHS020000480">
    <property type="protein sequence ID" value="CAG9952218.1"/>
    <property type="molecule type" value="Genomic_DNA"/>
</dbReference>